<sequence length="315" mass="34550">MTDSNQASLSAHDRLFKLGDADSYNEVVDLFDKYTEQVTQHLPAPMMAMADVTPSQHILDIGTGTGIVALEVARKLGEQGKVVGIDLSDGMLATAKRKADKEKLAAKAEFLKMDAEVLEFEDDSFDNVLSLYALRHFPNPEKAVAEMRRVLKPGGKAVIAVGSRPELFSRDGLAAVFRRLGSIGRRLTGRELAACDFLDELVNKHIPENANSETAEWTGHRHGFTGSVRDLLAAAGFTDINSSWRGQYSVFESPEAFWELQMTFSSLARKRIGQAEESAVNTLKQEFISTCEDVLARKGRLVYQSGAAIISAVKP</sequence>
<dbReference type="InterPro" id="IPR029063">
    <property type="entry name" value="SAM-dependent_MTases_sf"/>
</dbReference>
<dbReference type="PANTHER" id="PTHR43591">
    <property type="entry name" value="METHYLTRANSFERASE"/>
    <property type="match status" value="1"/>
</dbReference>
<dbReference type="OrthoDB" id="9791837at2"/>
<evidence type="ECO:0000259" key="5">
    <source>
        <dbReference type="Pfam" id="PF13649"/>
    </source>
</evidence>
<dbReference type="RefSeq" id="WP_137434680.1">
    <property type="nucleotide sequence ID" value="NZ_JANRHC010000005.1"/>
</dbReference>
<evidence type="ECO:0000256" key="4">
    <source>
        <dbReference type="ARBA" id="ARBA00022691"/>
    </source>
</evidence>
<keyword evidence="3 6" id="KW-0808">Transferase</keyword>
<dbReference type="Pfam" id="PF13649">
    <property type="entry name" value="Methyltransf_25"/>
    <property type="match status" value="1"/>
</dbReference>
<dbReference type="CDD" id="cd02440">
    <property type="entry name" value="AdoMet_MTases"/>
    <property type="match status" value="1"/>
</dbReference>
<evidence type="ECO:0000256" key="3">
    <source>
        <dbReference type="ARBA" id="ARBA00022679"/>
    </source>
</evidence>
<proteinExistence type="predicted"/>
<dbReference type="Gene3D" id="3.40.50.150">
    <property type="entry name" value="Vaccinia Virus protein VP39"/>
    <property type="match status" value="1"/>
</dbReference>
<keyword evidence="4" id="KW-0949">S-adenosyl-L-methionine</keyword>
<evidence type="ECO:0000256" key="1">
    <source>
        <dbReference type="ARBA" id="ARBA00022428"/>
    </source>
</evidence>
<dbReference type="PANTHER" id="PTHR43591:SF24">
    <property type="entry name" value="2-METHOXY-6-POLYPRENYL-1,4-BENZOQUINOL METHYLASE, MITOCHONDRIAL"/>
    <property type="match status" value="1"/>
</dbReference>
<dbReference type="InterPro" id="IPR004033">
    <property type="entry name" value="UbiE/COQ5_MeTrFase"/>
</dbReference>
<dbReference type="SUPFAM" id="SSF53335">
    <property type="entry name" value="S-adenosyl-L-methionine-dependent methyltransferases"/>
    <property type="match status" value="1"/>
</dbReference>
<comment type="caution">
    <text evidence="6">The sequence shown here is derived from an EMBL/GenBank/DDBJ whole genome shotgun (WGS) entry which is preliminary data.</text>
</comment>
<gene>
    <name evidence="6" type="ORF">FDP08_03745</name>
</gene>
<keyword evidence="1" id="KW-0474">Menaquinone biosynthesis</keyword>
<dbReference type="EMBL" id="SZYH01000001">
    <property type="protein sequence ID" value="TKV67261.1"/>
    <property type="molecule type" value="Genomic_DNA"/>
</dbReference>
<name>A0A4U6R1P9_9GAMM</name>
<evidence type="ECO:0000313" key="6">
    <source>
        <dbReference type="EMBL" id="TKV67261.1"/>
    </source>
</evidence>
<dbReference type="AlphaFoldDB" id="A0A4U6R1P9"/>
<dbReference type="GO" id="GO:0009234">
    <property type="term" value="P:menaquinone biosynthetic process"/>
    <property type="evidence" value="ECO:0007669"/>
    <property type="project" value="UniProtKB-KW"/>
</dbReference>
<dbReference type="GO" id="GO:0008168">
    <property type="term" value="F:methyltransferase activity"/>
    <property type="evidence" value="ECO:0007669"/>
    <property type="project" value="UniProtKB-KW"/>
</dbReference>
<protein>
    <submittedName>
        <fullName evidence="6">Methyltransferase domain-containing protein</fullName>
    </submittedName>
</protein>
<dbReference type="Proteomes" id="UP000308488">
    <property type="component" value="Unassembled WGS sequence"/>
</dbReference>
<dbReference type="GO" id="GO:0032259">
    <property type="term" value="P:methylation"/>
    <property type="evidence" value="ECO:0007669"/>
    <property type="project" value="UniProtKB-KW"/>
</dbReference>
<dbReference type="PROSITE" id="PS51608">
    <property type="entry name" value="SAM_MT_UBIE"/>
    <property type="match status" value="1"/>
</dbReference>
<accession>A0A4U6R1P9</accession>
<reference evidence="6 7" key="1">
    <citation type="submission" date="2019-05" db="EMBL/GenBank/DDBJ databases">
        <title>Marinobacter panjinensis sp. nov., a moderately halophilic bacterium isolated from sea tidal flat environment.</title>
        <authorList>
            <person name="Yang W."/>
            <person name="An M."/>
            <person name="He W."/>
            <person name="Luo X."/>
            <person name="Zhu L."/>
            <person name="Chen G."/>
            <person name="Zhang Y."/>
            <person name="Wang Y."/>
        </authorList>
    </citation>
    <scope>NUCLEOTIDE SEQUENCE [LARGE SCALE GENOMIC DNA]</scope>
    <source>
        <strain evidence="6 7">PJ-16</strain>
    </source>
</reference>
<organism evidence="6 7">
    <name type="scientific">Marinobacter panjinensis</name>
    <dbReference type="NCBI Taxonomy" id="2576384"/>
    <lineage>
        <taxon>Bacteria</taxon>
        <taxon>Pseudomonadati</taxon>
        <taxon>Pseudomonadota</taxon>
        <taxon>Gammaproteobacteria</taxon>
        <taxon>Pseudomonadales</taxon>
        <taxon>Marinobacteraceae</taxon>
        <taxon>Marinobacter</taxon>
    </lineage>
</organism>
<evidence type="ECO:0000313" key="7">
    <source>
        <dbReference type="Proteomes" id="UP000308488"/>
    </source>
</evidence>
<keyword evidence="2 6" id="KW-0489">Methyltransferase</keyword>
<evidence type="ECO:0000256" key="2">
    <source>
        <dbReference type="ARBA" id="ARBA00022603"/>
    </source>
</evidence>
<feature type="domain" description="Methyltransferase" evidence="5">
    <location>
        <begin position="58"/>
        <end position="155"/>
    </location>
</feature>
<dbReference type="InterPro" id="IPR041698">
    <property type="entry name" value="Methyltransf_25"/>
</dbReference>
<keyword evidence="7" id="KW-1185">Reference proteome</keyword>